<name>A0A2K8NY50_9MOLU</name>
<comment type="similarity">
    <text evidence="10">Belongs to the PlsY family.</text>
</comment>
<dbReference type="EMBL" id="CP024965">
    <property type="protein sequence ID" value="ATZ18750.1"/>
    <property type="molecule type" value="Genomic_DNA"/>
</dbReference>
<comment type="subunit">
    <text evidence="10">Probably interacts with PlsX.</text>
</comment>
<dbReference type="GO" id="GO:0005886">
    <property type="term" value="C:plasma membrane"/>
    <property type="evidence" value="ECO:0007669"/>
    <property type="project" value="UniProtKB-SubCell"/>
</dbReference>
<evidence type="ECO:0000256" key="11">
    <source>
        <dbReference type="SAM" id="MobiDB-lite"/>
    </source>
</evidence>
<feature type="transmembrane region" description="Helical" evidence="10">
    <location>
        <begin position="118"/>
        <end position="140"/>
    </location>
</feature>
<protein>
    <recommendedName>
        <fullName evidence="10">Glycerol-3-phosphate acyltransferase</fullName>
    </recommendedName>
    <alternativeName>
        <fullName evidence="10">Acyl-PO4 G3P acyltransferase</fullName>
    </alternativeName>
    <alternativeName>
        <fullName evidence="10">Acyl-phosphate--glycerol-3-phosphate acyltransferase</fullName>
    </alternativeName>
    <alternativeName>
        <fullName evidence="10">G3P acyltransferase</fullName>
        <shortName evidence="10">GPAT</shortName>
        <ecNumber evidence="10">2.3.1.275</ecNumber>
    </alternativeName>
    <alternativeName>
        <fullName evidence="10">Lysophosphatidic acid synthase</fullName>
        <shortName evidence="10">LPA synthase</shortName>
    </alternativeName>
</protein>
<feature type="compositionally biased region" description="Basic and acidic residues" evidence="11">
    <location>
        <begin position="260"/>
        <end position="271"/>
    </location>
</feature>
<evidence type="ECO:0000256" key="1">
    <source>
        <dbReference type="ARBA" id="ARBA00022475"/>
    </source>
</evidence>
<dbReference type="Proteomes" id="UP000232230">
    <property type="component" value="Chromosome"/>
</dbReference>
<evidence type="ECO:0000313" key="12">
    <source>
        <dbReference type="EMBL" id="ATZ18750.1"/>
    </source>
</evidence>
<keyword evidence="8 10" id="KW-0594">Phospholipid biosynthesis</keyword>
<comment type="function">
    <text evidence="10">Catalyzes the transfer of an acyl group from acyl-phosphate (acyl-PO(4)) to glycerol-3-phosphate (G3P) to form lysophosphatidic acid (LPA). This enzyme utilizes acyl-phosphate as fatty acyl donor, but not acyl-CoA or acyl-ACP.</text>
</comment>
<keyword evidence="13" id="KW-1185">Reference proteome</keyword>
<evidence type="ECO:0000256" key="4">
    <source>
        <dbReference type="ARBA" id="ARBA00022692"/>
    </source>
</evidence>
<keyword evidence="9 10" id="KW-1208">Phospholipid metabolism</keyword>
<evidence type="ECO:0000256" key="3">
    <source>
        <dbReference type="ARBA" id="ARBA00022679"/>
    </source>
</evidence>
<proteinExistence type="inferred from homology"/>
<dbReference type="Pfam" id="PF02660">
    <property type="entry name" value="G3P_acyltransf"/>
    <property type="match status" value="1"/>
</dbReference>
<keyword evidence="1 10" id="KW-1003">Cell membrane</keyword>
<keyword evidence="4 10" id="KW-0812">Transmembrane</keyword>
<keyword evidence="6 10" id="KW-0443">Lipid metabolism</keyword>
<evidence type="ECO:0000256" key="10">
    <source>
        <dbReference type="HAMAP-Rule" id="MF_01043"/>
    </source>
</evidence>
<evidence type="ECO:0000256" key="9">
    <source>
        <dbReference type="ARBA" id="ARBA00023264"/>
    </source>
</evidence>
<feature type="region of interest" description="Disordered" evidence="11">
    <location>
        <begin position="260"/>
        <end position="279"/>
    </location>
</feature>
<dbReference type="RefSeq" id="WP_024863273.1">
    <property type="nucleotide sequence ID" value="NZ_CP024965.1"/>
</dbReference>
<evidence type="ECO:0000313" key="13">
    <source>
        <dbReference type="Proteomes" id="UP000232230"/>
    </source>
</evidence>
<dbReference type="AlphaFoldDB" id="A0A2K8NY50"/>
<comment type="pathway">
    <text evidence="10">Lipid metabolism; phospholipid metabolism.</text>
</comment>
<dbReference type="KEGG" id="esx:ESOMN_v1c03680"/>
<reference evidence="12 13" key="1">
    <citation type="submission" date="2017-11" db="EMBL/GenBank/DDBJ databases">
        <title>Genome sequence of Entomoplasma somnilux PYAN-1 (ATCC 49194).</title>
        <authorList>
            <person name="Lo W.-S."/>
            <person name="Gasparich G.E."/>
            <person name="Kuo C.-H."/>
        </authorList>
    </citation>
    <scope>NUCLEOTIDE SEQUENCE [LARGE SCALE GENOMIC DNA]</scope>
    <source>
        <strain evidence="12 13">PYAN-1</strain>
    </source>
</reference>
<gene>
    <name evidence="10 12" type="primary">plsY</name>
    <name evidence="12" type="ORF">ESOMN_v1c03680</name>
</gene>
<keyword evidence="12" id="KW-0012">Acyltransferase</keyword>
<dbReference type="GO" id="GO:0043772">
    <property type="term" value="F:acyl-phosphate glycerol-3-phosphate acyltransferase activity"/>
    <property type="evidence" value="ECO:0007669"/>
    <property type="project" value="UniProtKB-UniRule"/>
</dbReference>
<evidence type="ECO:0000256" key="6">
    <source>
        <dbReference type="ARBA" id="ARBA00023098"/>
    </source>
</evidence>
<keyword evidence="2 10" id="KW-0444">Lipid biosynthesis</keyword>
<dbReference type="HAMAP" id="MF_01043">
    <property type="entry name" value="PlsY"/>
    <property type="match status" value="1"/>
</dbReference>
<accession>A0A2K8NY50</accession>
<feature type="transmembrane region" description="Helical" evidence="10">
    <location>
        <begin position="7"/>
        <end position="28"/>
    </location>
</feature>
<feature type="transmembrane region" description="Helical" evidence="10">
    <location>
        <begin position="147"/>
        <end position="167"/>
    </location>
</feature>
<dbReference type="UniPathway" id="UPA00085"/>
<feature type="transmembrane region" description="Helical" evidence="10">
    <location>
        <begin position="54"/>
        <end position="77"/>
    </location>
</feature>
<evidence type="ECO:0000256" key="5">
    <source>
        <dbReference type="ARBA" id="ARBA00022989"/>
    </source>
</evidence>
<sequence>MNFLGIILASIFGYLLGSVSFSIIVVQWRKGFDIRTTGSGNAGATNTTRVLGKFWGFIVAFLDGCKVIVTALFAVGLSAINLPLFSETSYFIPAFFVLIGHCWPIWYKFKGGKAVSTFLGLLFISNIFYFIFFMILWFSFAAYTRKVSIASIIAGLSTGLFFIWLPWVSGINEFSYMWNSYDSWSLVWNGPDGEFMRFAWINYLHVPTSELTGYYFADSLLEINLIIMISLIILAYRHFPNIVRIKKRIEPQTFPKMTPEQKAEYRRYIHEPKKKKQKR</sequence>
<feature type="transmembrane region" description="Helical" evidence="10">
    <location>
        <begin position="214"/>
        <end position="236"/>
    </location>
</feature>
<organism evidence="12 13">
    <name type="scientific">Williamsoniiplasma somnilux</name>
    <dbReference type="NCBI Taxonomy" id="215578"/>
    <lineage>
        <taxon>Bacteria</taxon>
        <taxon>Bacillati</taxon>
        <taxon>Mycoplasmatota</taxon>
        <taxon>Mollicutes</taxon>
        <taxon>Entomoplasmatales</taxon>
        <taxon>Williamsoniiplasma</taxon>
    </lineage>
</organism>
<dbReference type="GO" id="GO:0008654">
    <property type="term" value="P:phospholipid biosynthetic process"/>
    <property type="evidence" value="ECO:0007669"/>
    <property type="project" value="UniProtKB-UniRule"/>
</dbReference>
<keyword evidence="7 10" id="KW-0472">Membrane</keyword>
<dbReference type="SMART" id="SM01207">
    <property type="entry name" value="G3P_acyltransf"/>
    <property type="match status" value="1"/>
</dbReference>
<dbReference type="PANTHER" id="PTHR30309">
    <property type="entry name" value="INNER MEMBRANE PROTEIN YGIH"/>
    <property type="match status" value="1"/>
</dbReference>
<dbReference type="InterPro" id="IPR003811">
    <property type="entry name" value="G3P_acylTferase_PlsY"/>
</dbReference>
<dbReference type="PANTHER" id="PTHR30309:SF0">
    <property type="entry name" value="GLYCEROL-3-PHOSPHATE ACYLTRANSFERASE-RELATED"/>
    <property type="match status" value="1"/>
</dbReference>
<keyword evidence="5 10" id="KW-1133">Transmembrane helix</keyword>
<evidence type="ECO:0000256" key="2">
    <source>
        <dbReference type="ARBA" id="ARBA00022516"/>
    </source>
</evidence>
<comment type="subcellular location">
    <subcellularLocation>
        <location evidence="10">Cell membrane</location>
        <topology evidence="10">Multi-pass membrane protein</topology>
    </subcellularLocation>
</comment>
<evidence type="ECO:0000256" key="8">
    <source>
        <dbReference type="ARBA" id="ARBA00023209"/>
    </source>
</evidence>
<evidence type="ECO:0000256" key="7">
    <source>
        <dbReference type="ARBA" id="ARBA00023136"/>
    </source>
</evidence>
<keyword evidence="3 10" id="KW-0808">Transferase</keyword>
<comment type="catalytic activity">
    <reaction evidence="10">
        <text>an acyl phosphate + sn-glycerol 3-phosphate = a 1-acyl-sn-glycero-3-phosphate + phosphate</text>
        <dbReference type="Rhea" id="RHEA:34075"/>
        <dbReference type="ChEBI" id="CHEBI:43474"/>
        <dbReference type="ChEBI" id="CHEBI:57597"/>
        <dbReference type="ChEBI" id="CHEBI:57970"/>
        <dbReference type="ChEBI" id="CHEBI:59918"/>
        <dbReference type="EC" id="2.3.1.275"/>
    </reaction>
</comment>
<dbReference type="EC" id="2.3.1.275" evidence="10"/>